<evidence type="ECO:0000256" key="13">
    <source>
        <dbReference type="ARBA" id="ARBA00052873"/>
    </source>
</evidence>
<dbReference type="GO" id="GO:0033785">
    <property type="term" value="F:heptose 7-phosphate kinase activity"/>
    <property type="evidence" value="ECO:0007669"/>
    <property type="project" value="UniProtKB-UniRule"/>
</dbReference>
<dbReference type="Pfam" id="PF01467">
    <property type="entry name" value="CTP_transf_like"/>
    <property type="match status" value="1"/>
</dbReference>
<dbReference type="Pfam" id="PF00294">
    <property type="entry name" value="PfkB"/>
    <property type="match status" value="1"/>
</dbReference>
<evidence type="ECO:0000256" key="10">
    <source>
        <dbReference type="ARBA" id="ARBA00023268"/>
    </source>
</evidence>
<keyword evidence="7 16" id="KW-0547">Nucleotide-binding</keyword>
<accession>A0A841GGS6</accession>
<evidence type="ECO:0000256" key="16">
    <source>
        <dbReference type="HAMAP-Rule" id="MF_01603"/>
    </source>
</evidence>
<dbReference type="InterPro" id="IPR011913">
    <property type="entry name" value="RfaE_dom_I"/>
</dbReference>
<evidence type="ECO:0000256" key="14">
    <source>
        <dbReference type="ARBA" id="ARBA00060955"/>
    </source>
</evidence>
<dbReference type="UniPathway" id="UPA00356">
    <property type="reaction ID" value="UER00437"/>
</dbReference>
<comment type="catalytic activity">
    <reaction evidence="13 16">
        <text>D-glycero-beta-D-manno-heptose 7-phosphate + ATP = D-glycero-beta-D-manno-heptose 1,7-bisphosphate + ADP + H(+)</text>
        <dbReference type="Rhea" id="RHEA:27473"/>
        <dbReference type="ChEBI" id="CHEBI:15378"/>
        <dbReference type="ChEBI" id="CHEBI:30616"/>
        <dbReference type="ChEBI" id="CHEBI:60204"/>
        <dbReference type="ChEBI" id="CHEBI:60208"/>
        <dbReference type="ChEBI" id="CHEBI:456216"/>
        <dbReference type="EC" id="2.7.1.167"/>
    </reaction>
</comment>
<sequence>MTMRITLPDFSAARVLVVGDIMLDRYWSGPTRRISPEAPVPVVKVEKNEDRPGGAANVALNVAALGGKTTLLGFVGQDEAADSLEAKLAGHKVASDLVKVADLPTITKLRILSGNQQLIRLDFEDSFATADPAPLLAKLDAALPDFDVLILSDYAKGALTCVQDIIQLARKHKVPVLIDPKGTSFEKYRGATLIKPNMLEFETIVGKVKNEDDLIEKAKNLLNELDLEALLVTRSENGMLLVRRGGAVLTLRTQAREVFDVTGAGDTVVGALATALSAGKSLEEACAIANCAAGVVVAKLGTSTVSPQELAQALHEHSSMEQAFGVMNEAELKTAVLAARRRGEKIVMTNGCFDILHAGHVSYLKAAHKLGDRLIVAVNDDASVRRLKGEKRPIVPEDQRMAVLAALDSVDWVVPFTEDTPQRVIAEILPDLLVKGGDYQPEDIAGYAEVTANGGEVRVLHFEDGCSTSNIVKTIIERECR</sequence>
<keyword evidence="20" id="KW-1185">Reference proteome</keyword>
<feature type="binding site" evidence="16">
    <location>
        <begin position="197"/>
        <end position="200"/>
    </location>
    <ligand>
        <name>ATP</name>
        <dbReference type="ChEBI" id="CHEBI:30616"/>
    </ligand>
</feature>
<evidence type="ECO:0000256" key="15">
    <source>
        <dbReference type="ARBA" id="ARBA00061122"/>
    </source>
</evidence>
<evidence type="ECO:0000256" key="12">
    <source>
        <dbReference type="ARBA" id="ARBA00047428"/>
    </source>
</evidence>
<dbReference type="NCBIfam" id="TIGR00125">
    <property type="entry name" value="cyt_tran_rel"/>
    <property type="match status" value="1"/>
</dbReference>
<evidence type="ECO:0000256" key="1">
    <source>
        <dbReference type="ARBA" id="ARBA00002319"/>
    </source>
</evidence>
<dbReference type="GO" id="GO:0005829">
    <property type="term" value="C:cytosol"/>
    <property type="evidence" value="ECO:0007669"/>
    <property type="project" value="TreeGrafter"/>
</dbReference>
<comment type="similarity">
    <text evidence="14 16">In the N-terminal section; belongs to the carbohydrate kinase PfkB family.</text>
</comment>
<dbReference type="SUPFAM" id="SSF53613">
    <property type="entry name" value="Ribokinase-like"/>
    <property type="match status" value="1"/>
</dbReference>
<dbReference type="CDD" id="cd01172">
    <property type="entry name" value="RfaE_like"/>
    <property type="match status" value="1"/>
</dbReference>
<comment type="function">
    <text evidence="1 16">Catalyzes the phosphorylation of D-glycero-D-manno-heptose 7-phosphate at the C-1 position to selectively form D-glycero-beta-D-manno-heptose-1,7-bisphosphate.</text>
</comment>
<evidence type="ECO:0000259" key="17">
    <source>
        <dbReference type="Pfam" id="PF00294"/>
    </source>
</evidence>
<comment type="function">
    <text evidence="2 16">Catalyzes the ADP transfer from ATP to D-glycero-beta-D-manno-heptose 1-phosphate, yielding ADP-D-glycero-beta-D-manno-heptose.</text>
</comment>
<keyword evidence="5 16" id="KW-0808">Transferase</keyword>
<dbReference type="PROSITE" id="PS00584">
    <property type="entry name" value="PFKB_KINASES_2"/>
    <property type="match status" value="1"/>
</dbReference>
<evidence type="ECO:0000256" key="11">
    <source>
        <dbReference type="ARBA" id="ARBA00023277"/>
    </source>
</evidence>
<dbReference type="GO" id="GO:0016773">
    <property type="term" value="F:phosphotransferase activity, alcohol group as acceptor"/>
    <property type="evidence" value="ECO:0007669"/>
    <property type="project" value="InterPro"/>
</dbReference>
<dbReference type="EC" id="2.7.1.167" evidence="16"/>
<gene>
    <name evidence="16" type="primary">hldE</name>
    <name evidence="19" type="ORF">HNR75_000420</name>
</gene>
<dbReference type="AlphaFoldDB" id="A0A841GGS6"/>
<dbReference type="NCBIfam" id="TIGR02199">
    <property type="entry name" value="rfaE_dom_II"/>
    <property type="match status" value="1"/>
</dbReference>
<dbReference type="GO" id="GO:0033786">
    <property type="term" value="F:heptose-1-phosphate adenylyltransferase activity"/>
    <property type="evidence" value="ECO:0007669"/>
    <property type="project" value="UniProtKB-UniRule"/>
</dbReference>
<comment type="subunit">
    <text evidence="4 16">Homodimer.</text>
</comment>
<dbReference type="FunFam" id="3.40.1190.20:FF:000002">
    <property type="entry name" value="Bifunctional protein HldE"/>
    <property type="match status" value="1"/>
</dbReference>
<evidence type="ECO:0000313" key="19">
    <source>
        <dbReference type="EMBL" id="MBB6054555.1"/>
    </source>
</evidence>
<dbReference type="Proteomes" id="UP000585721">
    <property type="component" value="Unassembled WGS sequence"/>
</dbReference>
<dbReference type="InterPro" id="IPR011914">
    <property type="entry name" value="RfaE_dom_II"/>
</dbReference>
<keyword evidence="10 16" id="KW-0511">Multifunctional enzyme</keyword>
<evidence type="ECO:0000256" key="9">
    <source>
        <dbReference type="ARBA" id="ARBA00022840"/>
    </source>
</evidence>
<dbReference type="InterPro" id="IPR002173">
    <property type="entry name" value="Carboh/pur_kinase_PfkB_CS"/>
</dbReference>
<dbReference type="HAMAP" id="MF_01603">
    <property type="entry name" value="HldE"/>
    <property type="match status" value="1"/>
</dbReference>
<dbReference type="GO" id="GO:0097171">
    <property type="term" value="P:ADP-L-glycero-beta-D-manno-heptose biosynthetic process"/>
    <property type="evidence" value="ECO:0007669"/>
    <property type="project" value="UniProtKB-UniPathway"/>
</dbReference>
<evidence type="ECO:0000313" key="20">
    <source>
        <dbReference type="Proteomes" id="UP000585721"/>
    </source>
</evidence>
<dbReference type="InterPro" id="IPR004821">
    <property type="entry name" value="Cyt_trans-like"/>
</dbReference>
<dbReference type="InterPro" id="IPR014729">
    <property type="entry name" value="Rossmann-like_a/b/a_fold"/>
</dbReference>
<feature type="region of interest" description="Ribokinase" evidence="16">
    <location>
        <begin position="1"/>
        <end position="320"/>
    </location>
</feature>
<organism evidence="19 20">
    <name type="scientific">Tolumonas osonensis</name>
    <dbReference type="NCBI Taxonomy" id="675874"/>
    <lineage>
        <taxon>Bacteria</taxon>
        <taxon>Pseudomonadati</taxon>
        <taxon>Pseudomonadota</taxon>
        <taxon>Gammaproteobacteria</taxon>
        <taxon>Aeromonadales</taxon>
        <taxon>Aeromonadaceae</taxon>
        <taxon>Tolumonas</taxon>
    </lineage>
</organism>
<keyword evidence="11 16" id="KW-0119">Carbohydrate metabolism</keyword>
<feature type="domain" description="Carbohydrate kinase PfkB" evidence="17">
    <location>
        <begin position="14"/>
        <end position="307"/>
    </location>
</feature>
<dbReference type="PROSITE" id="PS00583">
    <property type="entry name" value="PFKB_KINASES_1"/>
    <property type="match status" value="1"/>
</dbReference>
<dbReference type="GO" id="GO:0005524">
    <property type="term" value="F:ATP binding"/>
    <property type="evidence" value="ECO:0007669"/>
    <property type="project" value="UniProtKB-UniRule"/>
</dbReference>
<keyword evidence="8 16" id="KW-0418">Kinase</keyword>
<evidence type="ECO:0000256" key="7">
    <source>
        <dbReference type="ARBA" id="ARBA00022741"/>
    </source>
</evidence>
<evidence type="ECO:0000256" key="4">
    <source>
        <dbReference type="ARBA" id="ARBA00011738"/>
    </source>
</evidence>
<dbReference type="SUPFAM" id="SSF52374">
    <property type="entry name" value="Nucleotidylyl transferase"/>
    <property type="match status" value="1"/>
</dbReference>
<keyword evidence="9 16" id="KW-0067">ATP-binding</keyword>
<dbReference type="NCBIfam" id="TIGR02198">
    <property type="entry name" value="rfaE_dom_I"/>
    <property type="match status" value="1"/>
</dbReference>
<comment type="pathway">
    <text evidence="3">Bacterial outer membrane biogenesis; LPS core biosynthesis.</text>
</comment>
<evidence type="ECO:0000256" key="5">
    <source>
        <dbReference type="ARBA" id="ARBA00022679"/>
    </source>
</evidence>
<evidence type="ECO:0000256" key="6">
    <source>
        <dbReference type="ARBA" id="ARBA00022695"/>
    </source>
</evidence>
<proteinExistence type="inferred from homology"/>
<feature type="active site" evidence="16">
    <location>
        <position position="266"/>
    </location>
</feature>
<name>A0A841GGS6_9GAMM</name>
<dbReference type="EC" id="2.7.7.70" evidence="16"/>
<dbReference type="Gene3D" id="3.40.1190.20">
    <property type="match status" value="1"/>
</dbReference>
<comment type="pathway">
    <text evidence="16">Nucleotide-sugar biosynthesis; ADP-L-glycero-beta-D-manno-heptose biosynthesis; ADP-L-glycero-beta-D-manno-heptose from D-glycero-beta-D-manno-heptose 7-phosphate: step 3/4.</text>
</comment>
<dbReference type="InterPro" id="IPR023030">
    <property type="entry name" value="Bifunc_HldE"/>
</dbReference>
<dbReference type="PANTHER" id="PTHR46969">
    <property type="entry name" value="BIFUNCTIONAL PROTEIN HLDE"/>
    <property type="match status" value="1"/>
</dbReference>
<dbReference type="InterPro" id="IPR011611">
    <property type="entry name" value="PfkB_dom"/>
</dbReference>
<dbReference type="FunFam" id="3.40.50.620:FF:000028">
    <property type="entry name" value="Bifunctional protein HldE"/>
    <property type="match status" value="1"/>
</dbReference>
<dbReference type="EMBL" id="JACHGR010000001">
    <property type="protein sequence ID" value="MBB6054555.1"/>
    <property type="molecule type" value="Genomic_DNA"/>
</dbReference>
<dbReference type="UniPathway" id="UPA00958"/>
<dbReference type="NCBIfam" id="NF008454">
    <property type="entry name" value="PRK11316.1"/>
    <property type="match status" value="1"/>
</dbReference>
<reference evidence="19 20" key="1">
    <citation type="submission" date="2020-08" db="EMBL/GenBank/DDBJ databases">
        <title>Genomic Encyclopedia of Type Strains, Phase IV (KMG-IV): sequencing the most valuable type-strain genomes for metagenomic binning, comparative biology and taxonomic classification.</title>
        <authorList>
            <person name="Goeker M."/>
        </authorList>
    </citation>
    <scope>NUCLEOTIDE SEQUENCE [LARGE SCALE GENOMIC DNA]</scope>
    <source>
        <strain evidence="19 20">DSM 22975</strain>
    </source>
</reference>
<keyword evidence="6 16" id="KW-0548">Nucleotidyltransferase</keyword>
<dbReference type="PANTHER" id="PTHR46969:SF1">
    <property type="entry name" value="BIFUNCTIONAL PROTEIN HLDE"/>
    <property type="match status" value="1"/>
</dbReference>
<feature type="domain" description="Cytidyltransferase-like" evidence="18">
    <location>
        <begin position="348"/>
        <end position="472"/>
    </location>
</feature>
<evidence type="ECO:0000256" key="8">
    <source>
        <dbReference type="ARBA" id="ARBA00022777"/>
    </source>
</evidence>
<evidence type="ECO:0000259" key="18">
    <source>
        <dbReference type="Pfam" id="PF01467"/>
    </source>
</evidence>
<dbReference type="InterPro" id="IPR029056">
    <property type="entry name" value="Ribokinase-like"/>
</dbReference>
<comment type="similarity">
    <text evidence="15 16">In the C-terminal section; belongs to the cytidylyltransferase family.</text>
</comment>
<comment type="pathway">
    <text evidence="16">Nucleotide-sugar biosynthesis; ADP-L-glycero-beta-D-manno-heptose biosynthesis; ADP-L-glycero-beta-D-manno-heptose from D-glycero-beta-D-manno-heptose 7-phosphate: step 1/4.</text>
</comment>
<dbReference type="Gene3D" id="3.40.50.620">
    <property type="entry name" value="HUPs"/>
    <property type="match status" value="1"/>
</dbReference>
<evidence type="ECO:0000256" key="2">
    <source>
        <dbReference type="ARBA" id="ARBA00003753"/>
    </source>
</evidence>
<protein>
    <recommendedName>
        <fullName evidence="16">Bifunctional protein HldE</fullName>
    </recommendedName>
    <domain>
        <recommendedName>
            <fullName evidence="16">D-beta-D-heptose 7-phosphate kinase</fullName>
            <ecNumber evidence="16">2.7.1.167</ecNumber>
        </recommendedName>
        <alternativeName>
            <fullName evidence="16">D-beta-D-heptose 7-phosphotransferase</fullName>
        </alternativeName>
        <alternativeName>
            <fullName evidence="16">D-glycero-beta-D-manno-heptose-7-phosphate kinase</fullName>
        </alternativeName>
    </domain>
    <domain>
        <recommendedName>
            <fullName evidence="16">D-beta-D-heptose 1-phosphate adenylyltransferase</fullName>
            <ecNumber evidence="16">2.7.7.70</ecNumber>
        </recommendedName>
        <alternativeName>
            <fullName evidence="16">D-glycero-beta-D-manno-heptose 1-phosphate adenylyltransferase</fullName>
        </alternativeName>
    </domain>
</protein>
<feature type="region of interest" description="Cytidylyltransferase" evidence="16">
    <location>
        <begin position="348"/>
        <end position="481"/>
    </location>
</feature>
<comment type="caution">
    <text evidence="19">The sequence shown here is derived from an EMBL/GenBank/DDBJ whole genome shotgun (WGS) entry which is preliminary data.</text>
</comment>
<evidence type="ECO:0000256" key="3">
    <source>
        <dbReference type="ARBA" id="ARBA00004713"/>
    </source>
</evidence>
<dbReference type="GO" id="GO:0009244">
    <property type="term" value="P:lipopolysaccharide core region biosynthetic process"/>
    <property type="evidence" value="ECO:0007669"/>
    <property type="project" value="UniProtKB-UniPathway"/>
</dbReference>
<comment type="catalytic activity">
    <reaction evidence="12 16">
        <text>D-glycero-beta-D-manno-heptose 1-phosphate + ATP + H(+) = ADP-D-glycero-beta-D-manno-heptose + diphosphate</text>
        <dbReference type="Rhea" id="RHEA:27465"/>
        <dbReference type="ChEBI" id="CHEBI:15378"/>
        <dbReference type="ChEBI" id="CHEBI:30616"/>
        <dbReference type="ChEBI" id="CHEBI:33019"/>
        <dbReference type="ChEBI" id="CHEBI:59967"/>
        <dbReference type="ChEBI" id="CHEBI:61593"/>
        <dbReference type="EC" id="2.7.7.70"/>
    </reaction>
</comment>